<evidence type="ECO:0000256" key="1">
    <source>
        <dbReference type="ARBA" id="ARBA00022448"/>
    </source>
</evidence>
<dbReference type="InterPro" id="IPR005116">
    <property type="entry name" value="Transp-assoc_OB_typ1"/>
</dbReference>
<keyword evidence="13" id="KW-1185">Reference proteome</keyword>
<dbReference type="InterPro" id="IPR050334">
    <property type="entry name" value="Molybdenum_import_ModC"/>
</dbReference>
<dbReference type="InterPro" id="IPR003593">
    <property type="entry name" value="AAA+_ATPase"/>
</dbReference>
<dbReference type="Gene3D" id="3.40.50.300">
    <property type="entry name" value="P-loop containing nucleotide triphosphate hydrolases"/>
    <property type="match status" value="1"/>
</dbReference>
<keyword evidence="6 12" id="KW-0067">ATP-binding</keyword>
<evidence type="ECO:0000256" key="5">
    <source>
        <dbReference type="ARBA" id="ARBA00022741"/>
    </source>
</evidence>
<comment type="caution">
    <text evidence="12">The sequence shown here is derived from an EMBL/GenBank/DDBJ whole genome shotgun (WGS) entry which is preliminary data.</text>
</comment>
<name>A0A099F2B0_9RHOB</name>
<dbReference type="GO" id="GO:0016020">
    <property type="term" value="C:membrane"/>
    <property type="evidence" value="ECO:0007669"/>
    <property type="project" value="InterPro"/>
</dbReference>
<evidence type="ECO:0000256" key="2">
    <source>
        <dbReference type="ARBA" id="ARBA00022475"/>
    </source>
</evidence>
<dbReference type="PROSITE" id="PS50893">
    <property type="entry name" value="ABC_TRANSPORTER_2"/>
    <property type="match status" value="1"/>
</dbReference>
<keyword evidence="3 9" id="KW-0500">Molybdenum</keyword>
<reference evidence="12 13" key="2">
    <citation type="submission" date="2014-10" db="EMBL/GenBank/DDBJ databases">
        <title>Paracoccus sanguinis sp. nov., isolated from clinical specimens of New York State patients.</title>
        <authorList>
            <person name="Mingle L.A."/>
            <person name="Cole J.A."/>
            <person name="Lapierre P."/>
            <person name="Musser K.A."/>
        </authorList>
    </citation>
    <scope>NUCLEOTIDE SEQUENCE [LARGE SCALE GENOMIC DNA]</scope>
    <source>
        <strain evidence="12 13">HAMBI 3106</strain>
    </source>
</reference>
<keyword evidence="7" id="KW-1278">Translocase</keyword>
<sequence length="361" mass="38049">MTLSVRLRHDFAGFALDVAFEAPPGVTVLFGPSGSGKSTVLNAVAGLLRPDHGRIVVAGEVLSDTARGVFLPPHHRRLGVIFQDGRLFPHLSVRQNLRYGRWFAPRTARPAREAVVVEMLGIGALLDRRPATLSGGERQRVAIGRALMAGPGLILADEPLSALDDDRKAEILPYLERLRDELQVPMLYVSHAMPEVARIATTVALLDRGRLIRLGPAAEVLSDPAFAGRGREAGALILATVTAHHPDGVTELSAGGLPLFLPTLPAAPGDRLRLRIAAADVMLAQGVPQGLSALNLLPGTVDGVHPQGDAVLVRLATPAGAVLSRITRRSAAQLGVRPGAALTAIVKSLSHAPQDVGTPLH</sequence>
<dbReference type="Proteomes" id="UP000029917">
    <property type="component" value="Unassembled WGS sequence"/>
</dbReference>
<keyword evidence="4" id="KW-0997">Cell inner membrane</keyword>
<dbReference type="RefSeq" id="WP_036720528.1">
    <property type="nucleotide sequence ID" value="NZ_JRKS01000041.1"/>
</dbReference>
<evidence type="ECO:0000256" key="8">
    <source>
        <dbReference type="ARBA" id="ARBA00023136"/>
    </source>
</evidence>
<keyword evidence="5" id="KW-0547">Nucleotide-binding</keyword>
<evidence type="ECO:0000259" key="10">
    <source>
        <dbReference type="PROSITE" id="PS50893"/>
    </source>
</evidence>
<dbReference type="STRING" id="690417.IC63_11945"/>
<dbReference type="OrthoDB" id="9802264at2"/>
<dbReference type="PROSITE" id="PS00211">
    <property type="entry name" value="ABC_TRANSPORTER_1"/>
    <property type="match status" value="1"/>
</dbReference>
<dbReference type="NCBIfam" id="TIGR02142">
    <property type="entry name" value="modC_ABC"/>
    <property type="match status" value="1"/>
</dbReference>
<dbReference type="SMART" id="SM00382">
    <property type="entry name" value="AAA"/>
    <property type="match status" value="1"/>
</dbReference>
<evidence type="ECO:0000256" key="3">
    <source>
        <dbReference type="ARBA" id="ARBA00022505"/>
    </source>
</evidence>
<dbReference type="PANTHER" id="PTHR43514">
    <property type="entry name" value="ABC TRANSPORTER I FAMILY MEMBER 10"/>
    <property type="match status" value="1"/>
</dbReference>
<dbReference type="InterPro" id="IPR017871">
    <property type="entry name" value="ABC_transporter-like_CS"/>
</dbReference>
<reference evidence="12 13" key="1">
    <citation type="submission" date="2014-09" db="EMBL/GenBank/DDBJ databases">
        <authorList>
            <person name="McGinnis J.M."/>
            <person name="Wolfgang W.J."/>
        </authorList>
    </citation>
    <scope>NUCLEOTIDE SEQUENCE [LARGE SCALE GENOMIC DNA]</scope>
    <source>
        <strain evidence="12 13">HAMBI 3106</strain>
    </source>
</reference>
<dbReference type="Gene3D" id="2.40.50.100">
    <property type="match status" value="1"/>
</dbReference>
<feature type="domain" description="Mop" evidence="11">
    <location>
        <begin position="290"/>
        <end position="355"/>
    </location>
</feature>
<accession>A0A099F2B0</accession>
<dbReference type="PROSITE" id="PS51866">
    <property type="entry name" value="MOP"/>
    <property type="match status" value="1"/>
</dbReference>
<dbReference type="Pfam" id="PF00005">
    <property type="entry name" value="ABC_tran"/>
    <property type="match status" value="1"/>
</dbReference>
<evidence type="ECO:0000313" key="12">
    <source>
        <dbReference type="EMBL" id="KGJ04524.1"/>
    </source>
</evidence>
<protein>
    <submittedName>
        <fullName evidence="12">Molybdenum ABC transporter ATP-binding protein</fullName>
    </submittedName>
</protein>
<dbReference type="SUPFAM" id="SSF52540">
    <property type="entry name" value="P-loop containing nucleoside triphosphate hydrolases"/>
    <property type="match status" value="1"/>
</dbReference>
<organism evidence="12 13">
    <name type="scientific">Paracoccus sphaerophysae</name>
    <dbReference type="NCBI Taxonomy" id="690417"/>
    <lineage>
        <taxon>Bacteria</taxon>
        <taxon>Pseudomonadati</taxon>
        <taxon>Pseudomonadota</taxon>
        <taxon>Alphaproteobacteria</taxon>
        <taxon>Rhodobacterales</taxon>
        <taxon>Paracoccaceae</taxon>
        <taxon>Paracoccus</taxon>
    </lineage>
</organism>
<evidence type="ECO:0000256" key="6">
    <source>
        <dbReference type="ARBA" id="ARBA00022840"/>
    </source>
</evidence>
<dbReference type="PANTHER" id="PTHR43514:SF4">
    <property type="entry name" value="ABC TRANSPORTER I FAMILY MEMBER 10"/>
    <property type="match status" value="1"/>
</dbReference>
<dbReference type="InterPro" id="IPR004606">
    <property type="entry name" value="Mop_domain"/>
</dbReference>
<dbReference type="InterPro" id="IPR011868">
    <property type="entry name" value="ModC_ABC_ATP-bd"/>
</dbReference>
<keyword evidence="1" id="KW-0813">Transport</keyword>
<dbReference type="InterPro" id="IPR003439">
    <property type="entry name" value="ABC_transporter-like_ATP-bd"/>
</dbReference>
<dbReference type="GO" id="GO:0005524">
    <property type="term" value="F:ATP binding"/>
    <property type="evidence" value="ECO:0007669"/>
    <property type="project" value="UniProtKB-KW"/>
</dbReference>
<evidence type="ECO:0000259" key="11">
    <source>
        <dbReference type="PROSITE" id="PS51866"/>
    </source>
</evidence>
<dbReference type="GO" id="GO:0016887">
    <property type="term" value="F:ATP hydrolysis activity"/>
    <property type="evidence" value="ECO:0007669"/>
    <property type="project" value="InterPro"/>
</dbReference>
<keyword evidence="2" id="KW-1003">Cell membrane</keyword>
<gene>
    <name evidence="12" type="ORF">IC63_11945</name>
</gene>
<evidence type="ECO:0000256" key="7">
    <source>
        <dbReference type="ARBA" id="ARBA00022967"/>
    </source>
</evidence>
<evidence type="ECO:0000256" key="4">
    <source>
        <dbReference type="ARBA" id="ARBA00022519"/>
    </source>
</evidence>
<dbReference type="EMBL" id="JRKS01000041">
    <property type="protein sequence ID" value="KGJ04524.1"/>
    <property type="molecule type" value="Genomic_DNA"/>
</dbReference>
<dbReference type="InterPro" id="IPR027417">
    <property type="entry name" value="P-loop_NTPase"/>
</dbReference>
<dbReference type="Pfam" id="PF03459">
    <property type="entry name" value="TOBE"/>
    <property type="match status" value="1"/>
</dbReference>
<evidence type="ECO:0000256" key="9">
    <source>
        <dbReference type="PROSITE-ProRule" id="PRU01213"/>
    </source>
</evidence>
<dbReference type="AlphaFoldDB" id="A0A099F2B0"/>
<dbReference type="GO" id="GO:0015098">
    <property type="term" value="F:molybdate ion transmembrane transporter activity"/>
    <property type="evidence" value="ECO:0007669"/>
    <property type="project" value="InterPro"/>
</dbReference>
<evidence type="ECO:0000313" key="13">
    <source>
        <dbReference type="Proteomes" id="UP000029917"/>
    </source>
</evidence>
<dbReference type="GO" id="GO:0140359">
    <property type="term" value="F:ABC-type transporter activity"/>
    <property type="evidence" value="ECO:0007669"/>
    <property type="project" value="InterPro"/>
</dbReference>
<dbReference type="InterPro" id="IPR008995">
    <property type="entry name" value="Mo/tungstate-bd_C_term_dom"/>
</dbReference>
<feature type="domain" description="ABC transporter" evidence="10">
    <location>
        <begin position="5"/>
        <end position="233"/>
    </location>
</feature>
<dbReference type="SUPFAM" id="SSF50331">
    <property type="entry name" value="MOP-like"/>
    <property type="match status" value="1"/>
</dbReference>
<keyword evidence="8" id="KW-0472">Membrane</keyword>
<proteinExistence type="predicted"/>